<reference evidence="2 3" key="1">
    <citation type="submission" date="2019-01" db="EMBL/GenBank/DDBJ databases">
        <title>Comparative genomic analysis identifies haemin-independent Haemophilus haemolyticus: a formal re-classification of Haemophilus intermedius.</title>
        <authorList>
            <person name="Harris T.M."/>
            <person name="Price E.P."/>
            <person name="Sarovich D.S."/>
            <person name="Norskov-Lauritsen N."/>
            <person name="Beissbarth J."/>
            <person name="Chang A.B."/>
            <person name="Smith-Vaughan H.C."/>
        </authorList>
    </citation>
    <scope>NUCLEOTIDE SEQUENCE [LARGE SCALE GENOMIC DNA]</scope>
    <source>
        <strain evidence="2 3">CCUG 30218</strain>
    </source>
</reference>
<gene>
    <name evidence="2" type="ORF">EUX54_05035</name>
</gene>
<feature type="transmembrane region" description="Helical" evidence="1">
    <location>
        <begin position="27"/>
        <end position="48"/>
    </location>
</feature>
<evidence type="ECO:0000256" key="1">
    <source>
        <dbReference type="SAM" id="Phobius"/>
    </source>
</evidence>
<keyword evidence="1" id="KW-0812">Transmembrane</keyword>
<dbReference type="EMBL" id="SDPI01000018">
    <property type="protein sequence ID" value="TPH00311.1"/>
    <property type="molecule type" value="Genomic_DNA"/>
</dbReference>
<sequence>MWFWVAVLAKFWVSDNLMNKLRSLKSIMISILFKSGFRLTATYFLLLVQKKVSKEKYTPVKSLIFALFQFSLRQFSKLAALKQTKIA</sequence>
<dbReference type="AlphaFoldDB" id="A0A502JT72"/>
<name>A0A502JT72_HAEHA</name>
<dbReference type="Proteomes" id="UP000318695">
    <property type="component" value="Unassembled WGS sequence"/>
</dbReference>
<keyword evidence="1" id="KW-1133">Transmembrane helix</keyword>
<proteinExistence type="predicted"/>
<organism evidence="2 3">
    <name type="scientific">Haemophilus haemolyticus</name>
    <dbReference type="NCBI Taxonomy" id="726"/>
    <lineage>
        <taxon>Bacteria</taxon>
        <taxon>Pseudomonadati</taxon>
        <taxon>Pseudomonadota</taxon>
        <taxon>Gammaproteobacteria</taxon>
        <taxon>Pasteurellales</taxon>
        <taxon>Pasteurellaceae</taxon>
        <taxon>Haemophilus</taxon>
    </lineage>
</organism>
<comment type="caution">
    <text evidence="2">The sequence shown here is derived from an EMBL/GenBank/DDBJ whole genome shotgun (WGS) entry which is preliminary data.</text>
</comment>
<accession>A0A502JT72</accession>
<protein>
    <submittedName>
        <fullName evidence="2">Uncharacterized protein</fullName>
    </submittedName>
</protein>
<keyword evidence="1" id="KW-0472">Membrane</keyword>
<evidence type="ECO:0000313" key="3">
    <source>
        <dbReference type="Proteomes" id="UP000318695"/>
    </source>
</evidence>
<evidence type="ECO:0000313" key="2">
    <source>
        <dbReference type="EMBL" id="TPH00311.1"/>
    </source>
</evidence>